<organism evidence="1 2">
    <name type="scientific">Ideonella oryzae</name>
    <dbReference type="NCBI Taxonomy" id="2937441"/>
    <lineage>
        <taxon>Bacteria</taxon>
        <taxon>Pseudomonadati</taxon>
        <taxon>Pseudomonadota</taxon>
        <taxon>Betaproteobacteria</taxon>
        <taxon>Burkholderiales</taxon>
        <taxon>Sphaerotilaceae</taxon>
        <taxon>Ideonella</taxon>
    </lineage>
</organism>
<comment type="caution">
    <text evidence="1">The sequence shown here is derived from an EMBL/GenBank/DDBJ whole genome shotgun (WGS) entry which is preliminary data.</text>
</comment>
<evidence type="ECO:0000313" key="1">
    <source>
        <dbReference type="EMBL" id="MCO5977649.1"/>
    </source>
</evidence>
<keyword evidence="2" id="KW-1185">Reference proteome</keyword>
<sequence>MSATTHPATLALTLDPTAWSIQLLQAHPGLLLTLGRQLRVAGYRLDPADLTAALLNEGRADATDACGQRVAVRMRLALQLDVQQAA</sequence>
<accession>A0ABT1BN50</accession>
<evidence type="ECO:0000313" key="2">
    <source>
        <dbReference type="Proteomes" id="UP001204851"/>
    </source>
</evidence>
<name>A0ABT1BN50_9BURK</name>
<dbReference type="Proteomes" id="UP001204851">
    <property type="component" value="Unassembled WGS sequence"/>
</dbReference>
<proteinExistence type="predicted"/>
<reference evidence="1 2" key="1">
    <citation type="submission" date="2022-06" db="EMBL/GenBank/DDBJ databases">
        <title>Ideonella sp. NS12-5 Genome sequencing and assembly.</title>
        <authorList>
            <person name="Jung Y."/>
        </authorList>
    </citation>
    <scope>NUCLEOTIDE SEQUENCE [LARGE SCALE GENOMIC DNA]</scope>
    <source>
        <strain evidence="1 2">NS12-5</strain>
    </source>
</reference>
<dbReference type="RefSeq" id="WP_252770149.1">
    <property type="nucleotide sequence ID" value="NZ_JAMXMC010000007.1"/>
</dbReference>
<protein>
    <submittedName>
        <fullName evidence="1">Uncharacterized protein</fullName>
    </submittedName>
</protein>
<dbReference type="EMBL" id="JAMXMC010000007">
    <property type="protein sequence ID" value="MCO5977649.1"/>
    <property type="molecule type" value="Genomic_DNA"/>
</dbReference>
<gene>
    <name evidence="1" type="ORF">M0L44_13150</name>
</gene>